<sequence length="115" mass="12680">MKLKAILTFILSITAINAWAIDLDNPSLENCKDNADLLGYMLTIKAQCNLKSESDGNLLVETINQMSRQCIAQYGENSMANATRAGIFSVKGEMEETGRNATCYRALTEYSGLFD</sequence>
<keyword evidence="3" id="KW-1185">Reference proteome</keyword>
<reference evidence="2 3" key="1">
    <citation type="submission" date="2020-02" db="EMBL/GenBank/DDBJ databases">
        <title>Tigecycline-resistant Acinetobacter species from pigs and migratory birds.</title>
        <authorList>
            <person name="Chen C."/>
            <person name="Sun J."/>
            <person name="Liao X.-P."/>
            <person name="Liu Y.-H."/>
        </authorList>
    </citation>
    <scope>NUCLEOTIDE SEQUENCE [LARGE SCALE GENOMIC DNA]</scope>
    <source>
        <strain evidence="2 3">YH12207_T</strain>
    </source>
</reference>
<organism evidence="2 3">
    <name type="scientific">Acinetobacter piscicola</name>
    <dbReference type="NCBI Taxonomy" id="2006115"/>
    <lineage>
        <taxon>Bacteria</taxon>
        <taxon>Pseudomonadati</taxon>
        <taxon>Pseudomonadota</taxon>
        <taxon>Gammaproteobacteria</taxon>
        <taxon>Moraxellales</taxon>
        <taxon>Moraxellaceae</taxon>
        <taxon>Acinetobacter</taxon>
    </lineage>
</organism>
<evidence type="ECO:0008006" key="4">
    <source>
        <dbReference type="Google" id="ProtNLM"/>
    </source>
</evidence>
<evidence type="ECO:0000256" key="1">
    <source>
        <dbReference type="SAM" id="SignalP"/>
    </source>
</evidence>
<evidence type="ECO:0000313" key="3">
    <source>
        <dbReference type="Proteomes" id="UP000593966"/>
    </source>
</evidence>
<dbReference type="OrthoDB" id="6693030at2"/>
<keyword evidence="1" id="KW-0732">Signal</keyword>
<dbReference type="Proteomes" id="UP000593966">
    <property type="component" value="Chromosome"/>
</dbReference>
<accession>A0A4Q4GSZ4</accession>
<dbReference type="RefSeq" id="WP_130075276.1">
    <property type="nucleotide sequence ID" value="NZ_CP048659.1"/>
</dbReference>
<feature type="chain" id="PRO_5043193720" description="DUF3718 domain-containing protein" evidence="1">
    <location>
        <begin position="21"/>
        <end position="115"/>
    </location>
</feature>
<dbReference type="AlphaFoldDB" id="A0A4Q4GSZ4"/>
<gene>
    <name evidence="2" type="ORF">G0028_07650</name>
</gene>
<proteinExistence type="predicted"/>
<evidence type="ECO:0000313" key="2">
    <source>
        <dbReference type="EMBL" id="QOW45777.1"/>
    </source>
</evidence>
<name>A0A4Q4GSZ4_9GAMM</name>
<dbReference type="EMBL" id="CP048659">
    <property type="protein sequence ID" value="QOW45777.1"/>
    <property type="molecule type" value="Genomic_DNA"/>
</dbReference>
<protein>
    <recommendedName>
        <fullName evidence="4">DUF3718 domain-containing protein</fullName>
    </recommendedName>
</protein>
<feature type="signal peptide" evidence="1">
    <location>
        <begin position="1"/>
        <end position="20"/>
    </location>
</feature>